<dbReference type="GO" id="GO:0003697">
    <property type="term" value="F:single-stranded DNA binding"/>
    <property type="evidence" value="ECO:0007669"/>
    <property type="project" value="UniProtKB-UniRule"/>
</dbReference>
<dbReference type="GO" id="GO:0006269">
    <property type="term" value="P:DNA replication, synthesis of primer"/>
    <property type="evidence" value="ECO:0007669"/>
    <property type="project" value="UniProtKB-KW"/>
</dbReference>
<dbReference type="GO" id="GO:1990077">
    <property type="term" value="C:primosome complex"/>
    <property type="evidence" value="ECO:0007669"/>
    <property type="project" value="UniProtKB-UniRule"/>
</dbReference>
<dbReference type="InterPro" id="IPR012340">
    <property type="entry name" value="NA-bd_OB-fold"/>
</dbReference>
<dbReference type="NCBIfam" id="TIGR04418">
    <property type="entry name" value="PriB_gamma"/>
    <property type="match status" value="1"/>
</dbReference>
<reference evidence="5 7" key="1">
    <citation type="submission" date="2018-07" db="EMBL/GenBank/DDBJ databases">
        <title>Crenobacter cavernae sp. nov., isolated from a karst cave.</title>
        <authorList>
            <person name="Zhu H."/>
        </authorList>
    </citation>
    <scope>NUCLEOTIDE SEQUENCE [LARGE SCALE GENOMIC DNA]</scope>
    <source>
        <strain evidence="5 7">K1W11S-77</strain>
    </source>
</reference>
<dbReference type="RefSeq" id="WP_115432152.1">
    <property type="nucleotide sequence ID" value="NZ_CP031337.1"/>
</dbReference>
<dbReference type="KEGG" id="ccah:DWG20_01830"/>
<dbReference type="Gene3D" id="2.40.50.140">
    <property type="entry name" value="Nucleic acid-binding proteins"/>
    <property type="match status" value="1"/>
</dbReference>
<evidence type="ECO:0000256" key="1">
    <source>
        <dbReference type="ARBA" id="ARBA00022515"/>
    </source>
</evidence>
<organism evidence="5 7">
    <name type="scientific">Crenobacter cavernae</name>
    <dbReference type="NCBI Taxonomy" id="2290923"/>
    <lineage>
        <taxon>Bacteria</taxon>
        <taxon>Pseudomonadati</taxon>
        <taxon>Pseudomonadota</taxon>
        <taxon>Betaproteobacteria</taxon>
        <taxon>Neisseriales</taxon>
        <taxon>Neisseriaceae</taxon>
        <taxon>Crenobacter</taxon>
    </lineage>
</organism>
<evidence type="ECO:0000256" key="3">
    <source>
        <dbReference type="ARBA" id="ARBA00023125"/>
    </source>
</evidence>
<protein>
    <recommendedName>
        <fullName evidence="4">Replication restart protein PriB</fullName>
    </recommendedName>
</protein>
<dbReference type="PIRSF" id="PIRSF003135">
    <property type="entry name" value="Primosomal_n"/>
    <property type="match status" value="1"/>
</dbReference>
<reference evidence="6 8" key="2">
    <citation type="submission" date="2018-10" db="EMBL/GenBank/DDBJ databases">
        <title>Draft genome of Fastidiocella sp. strain 375T, a bacterium isolated from a karstic cave dripping water.</title>
        <authorList>
            <person name="Coelho C."/>
            <person name="Verissimo A."/>
            <person name="Tiago I."/>
        </authorList>
    </citation>
    <scope>NUCLEOTIDE SEQUENCE [LARGE SCALE GENOMIC DNA]</scope>
    <source>
        <strain evidence="6 8">CAVE-375</strain>
    </source>
</reference>
<keyword evidence="3 4" id="KW-0238">DNA-binding</keyword>
<keyword evidence="8" id="KW-1185">Reference proteome</keyword>
<comment type="subunit">
    <text evidence="4">Homodimer. Interacts with PriA and DnaT. Component of the replication restart primosome. Primosome assembly occurs via a 'hand-off' mechanism. PriA binds to replication forks, subsequently PriB then DnaT bind; DnaT then displaces ssDNA to generate the helicase loading substrate.</text>
</comment>
<dbReference type="InterPro" id="IPR023646">
    <property type="entry name" value="Prisomal_replication_PriB"/>
</dbReference>
<dbReference type="InterPro" id="IPR000424">
    <property type="entry name" value="Primosome_PriB/ssb"/>
</dbReference>
<dbReference type="HAMAP" id="MF_00720">
    <property type="entry name" value="PriB"/>
    <property type="match status" value="1"/>
</dbReference>
<dbReference type="OrthoDB" id="5296916at2"/>
<dbReference type="Pfam" id="PF22657">
    <property type="entry name" value="SSB_1"/>
    <property type="match status" value="1"/>
</dbReference>
<evidence type="ECO:0000313" key="6">
    <source>
        <dbReference type="EMBL" id="RXZ43393.1"/>
    </source>
</evidence>
<evidence type="ECO:0000313" key="5">
    <source>
        <dbReference type="EMBL" id="AXK38270.1"/>
    </source>
</evidence>
<evidence type="ECO:0000256" key="4">
    <source>
        <dbReference type="HAMAP-Rule" id="MF_00720"/>
    </source>
</evidence>
<dbReference type="EMBL" id="REGR01000010">
    <property type="protein sequence ID" value="RXZ43393.1"/>
    <property type="molecule type" value="Genomic_DNA"/>
</dbReference>
<keyword evidence="2 4" id="KW-0235">DNA replication</keyword>
<dbReference type="PROSITE" id="PS50935">
    <property type="entry name" value="SSB"/>
    <property type="match status" value="1"/>
</dbReference>
<dbReference type="EMBL" id="CP031337">
    <property type="protein sequence ID" value="AXK38270.1"/>
    <property type="molecule type" value="Genomic_DNA"/>
</dbReference>
<sequence>MLNRLQLTATVEREAELRYTPAGLPVLEMWLKHQSRQREANLERDVACEIQAVLIGKQAPQWGGKLAGQQVAVSGFLAQRSLRNPRLVLHIEHVEFVKG</sequence>
<dbReference type="SUPFAM" id="SSF50249">
    <property type="entry name" value="Nucleic acid-binding proteins"/>
    <property type="match status" value="1"/>
</dbReference>
<evidence type="ECO:0000313" key="7">
    <source>
        <dbReference type="Proteomes" id="UP000254537"/>
    </source>
</evidence>
<dbReference type="Proteomes" id="UP000254537">
    <property type="component" value="Chromosome"/>
</dbReference>
<evidence type="ECO:0000256" key="2">
    <source>
        <dbReference type="ARBA" id="ARBA00022705"/>
    </source>
</evidence>
<dbReference type="AlphaFoldDB" id="A0A345Y2W8"/>
<comment type="function">
    <text evidence="4">Involved in the restart of stalled replication forks, which reloads the replicative helicase on sites other than the origin of replication; the PriA-PriB pathway is the major replication restart pathway. During primosome assembly it facilitates complex formation between PriA and DnaT on DNA; stabilizes PriA on DNA. Stimulates the DNA unwinding activity of PriA helicase.</text>
</comment>
<gene>
    <name evidence="4 5" type="primary">priB</name>
    <name evidence="5" type="ORF">DWG20_01830</name>
    <name evidence="6" type="ORF">EBB06_10475</name>
</gene>
<comment type="similarity">
    <text evidence="4">Belongs to the PriB family.</text>
</comment>
<dbReference type="Proteomes" id="UP000290682">
    <property type="component" value="Unassembled WGS sequence"/>
</dbReference>
<keyword evidence="1 4" id="KW-0639">Primosome</keyword>
<accession>A0A345Y2W8</accession>
<name>A0A345Y2W8_9NEIS</name>
<evidence type="ECO:0000313" key="8">
    <source>
        <dbReference type="Proteomes" id="UP000290682"/>
    </source>
</evidence>
<proteinExistence type="inferred from homology"/>